<feature type="binding site" evidence="7">
    <location>
        <begin position="7"/>
        <end position="8"/>
    </location>
    <ligand>
        <name>substrate</name>
    </ligand>
</feature>
<dbReference type="EMBL" id="QPJW01000002">
    <property type="protein sequence ID" value="RCX21441.1"/>
    <property type="molecule type" value="Genomic_DNA"/>
</dbReference>
<dbReference type="InterPro" id="IPR004391">
    <property type="entry name" value="Glu_race"/>
</dbReference>
<dbReference type="RefSeq" id="WP_114495999.1">
    <property type="nucleotide sequence ID" value="NZ_QPJW01000002.1"/>
</dbReference>
<feature type="binding site" evidence="7">
    <location>
        <begin position="183"/>
        <end position="184"/>
    </location>
    <ligand>
        <name>substrate</name>
    </ligand>
</feature>
<dbReference type="AlphaFoldDB" id="A0A369BJ72"/>
<dbReference type="PANTHER" id="PTHR21198:SF3">
    <property type="entry name" value="GLUTAMATE RACEMASE"/>
    <property type="match status" value="1"/>
</dbReference>
<keyword evidence="5 7" id="KW-0413">Isomerase</keyword>
<dbReference type="SUPFAM" id="SSF53681">
    <property type="entry name" value="Aspartate/glutamate racemase"/>
    <property type="match status" value="2"/>
</dbReference>
<evidence type="ECO:0000313" key="8">
    <source>
        <dbReference type="EMBL" id="RCX21441.1"/>
    </source>
</evidence>
<name>A0A369BJ72_9BACL</name>
<feature type="binding site" evidence="7">
    <location>
        <begin position="39"/>
        <end position="40"/>
    </location>
    <ligand>
        <name>substrate</name>
    </ligand>
</feature>
<proteinExistence type="inferred from homology"/>
<evidence type="ECO:0000256" key="1">
    <source>
        <dbReference type="ARBA" id="ARBA00001602"/>
    </source>
</evidence>
<dbReference type="PROSITE" id="PS00923">
    <property type="entry name" value="ASP_GLU_RACEMASE_1"/>
    <property type="match status" value="1"/>
</dbReference>
<evidence type="ECO:0000256" key="2">
    <source>
        <dbReference type="ARBA" id="ARBA00013090"/>
    </source>
</evidence>
<feature type="active site" description="Proton donor/acceptor" evidence="7">
    <location>
        <position position="70"/>
    </location>
</feature>
<accession>A0A369BJ72</accession>
<evidence type="ECO:0000256" key="3">
    <source>
        <dbReference type="ARBA" id="ARBA00022960"/>
    </source>
</evidence>
<dbReference type="UniPathway" id="UPA00219"/>
<dbReference type="GO" id="GO:0071555">
    <property type="term" value="P:cell wall organization"/>
    <property type="evidence" value="ECO:0007669"/>
    <property type="project" value="UniProtKB-KW"/>
</dbReference>
<sequence>MRIAIFDSGLGGLTVLSAALKELPKEDFLFYADTLHVPYGTKPKEDVKKYIRHSIETIMREDIKAIVIACNTATSLAVAELRSSYDIPIIGMEPAVKPAVEMNRETGKRVLVFATPLTLNQSKYRDLVTSVDNMNIVDSMPLPELVQYCESLNFDPETLSHYFAEKLDSFQLDEYGTVVLGCTHYPFYKNKLAELLPKHIQIVDGRAGTINRLTQVLRDNHLFNDHGQNDIKFLCSSNSDEYLQKMERALTLFRKEDDFS</sequence>
<dbReference type="OrthoDB" id="9801055at2"/>
<keyword evidence="4 7" id="KW-0573">Peptidoglycan synthesis</keyword>
<keyword evidence="6 7" id="KW-0961">Cell wall biogenesis/degradation</keyword>
<organism evidence="8 9">
    <name type="scientific">Fontibacillus phaseoli</name>
    <dbReference type="NCBI Taxonomy" id="1416533"/>
    <lineage>
        <taxon>Bacteria</taxon>
        <taxon>Bacillati</taxon>
        <taxon>Bacillota</taxon>
        <taxon>Bacilli</taxon>
        <taxon>Bacillales</taxon>
        <taxon>Paenibacillaceae</taxon>
        <taxon>Fontibacillus</taxon>
    </lineage>
</organism>
<feature type="binding site" evidence="7">
    <location>
        <begin position="71"/>
        <end position="72"/>
    </location>
    <ligand>
        <name>substrate</name>
    </ligand>
</feature>
<comment type="catalytic activity">
    <reaction evidence="1 7">
        <text>L-glutamate = D-glutamate</text>
        <dbReference type="Rhea" id="RHEA:12813"/>
        <dbReference type="ChEBI" id="CHEBI:29985"/>
        <dbReference type="ChEBI" id="CHEBI:29986"/>
        <dbReference type="EC" id="5.1.1.3"/>
    </reaction>
</comment>
<dbReference type="NCBIfam" id="TIGR00067">
    <property type="entry name" value="glut_race"/>
    <property type="match status" value="1"/>
</dbReference>
<dbReference type="Gene3D" id="3.40.50.1860">
    <property type="match status" value="2"/>
</dbReference>
<evidence type="ECO:0000313" key="9">
    <source>
        <dbReference type="Proteomes" id="UP000253090"/>
    </source>
</evidence>
<dbReference type="EC" id="5.1.1.3" evidence="2 7"/>
<dbReference type="HAMAP" id="MF_00258">
    <property type="entry name" value="Glu_racemase"/>
    <property type="match status" value="1"/>
</dbReference>
<evidence type="ECO:0000256" key="4">
    <source>
        <dbReference type="ARBA" id="ARBA00022984"/>
    </source>
</evidence>
<dbReference type="PANTHER" id="PTHR21198">
    <property type="entry name" value="GLUTAMATE RACEMASE"/>
    <property type="match status" value="1"/>
</dbReference>
<dbReference type="Proteomes" id="UP000253090">
    <property type="component" value="Unassembled WGS sequence"/>
</dbReference>
<keyword evidence="9" id="KW-1185">Reference proteome</keyword>
<evidence type="ECO:0000256" key="6">
    <source>
        <dbReference type="ARBA" id="ARBA00023316"/>
    </source>
</evidence>
<dbReference type="InterPro" id="IPR001920">
    <property type="entry name" value="Asp/Glu_race"/>
</dbReference>
<gene>
    <name evidence="7" type="primary">murI</name>
    <name evidence="8" type="ORF">DFP94_102194</name>
</gene>
<dbReference type="GO" id="GO:0008881">
    <property type="term" value="F:glutamate racemase activity"/>
    <property type="evidence" value="ECO:0007669"/>
    <property type="project" value="UniProtKB-UniRule"/>
</dbReference>
<evidence type="ECO:0000256" key="5">
    <source>
        <dbReference type="ARBA" id="ARBA00023235"/>
    </source>
</evidence>
<keyword evidence="3 7" id="KW-0133">Cell shape</keyword>
<comment type="similarity">
    <text evidence="7">Belongs to the aspartate/glutamate racemases family.</text>
</comment>
<dbReference type="Pfam" id="PF01177">
    <property type="entry name" value="Asp_Glu_race"/>
    <property type="match status" value="1"/>
</dbReference>
<dbReference type="InterPro" id="IPR015942">
    <property type="entry name" value="Asp/Glu/hydantoin_racemase"/>
</dbReference>
<dbReference type="GO" id="GO:0009252">
    <property type="term" value="P:peptidoglycan biosynthetic process"/>
    <property type="evidence" value="ECO:0007669"/>
    <property type="project" value="UniProtKB-UniRule"/>
</dbReference>
<dbReference type="InterPro" id="IPR018187">
    <property type="entry name" value="Asp/Glu_racemase_AS_1"/>
</dbReference>
<protein>
    <recommendedName>
        <fullName evidence="2 7">Glutamate racemase</fullName>
        <ecNumber evidence="2 7">5.1.1.3</ecNumber>
    </recommendedName>
</protein>
<reference evidence="8 9" key="1">
    <citation type="submission" date="2018-07" db="EMBL/GenBank/DDBJ databases">
        <title>Genomic Encyclopedia of Type Strains, Phase III (KMG-III): the genomes of soil and plant-associated and newly described type strains.</title>
        <authorList>
            <person name="Whitman W."/>
        </authorList>
    </citation>
    <scope>NUCLEOTIDE SEQUENCE [LARGE SCALE GENOMIC DNA]</scope>
    <source>
        <strain evidence="8 9">CECT 8333</strain>
    </source>
</reference>
<comment type="caution">
    <text evidence="8">The sequence shown here is derived from an EMBL/GenBank/DDBJ whole genome shotgun (WGS) entry which is preliminary data.</text>
</comment>
<comment type="pathway">
    <text evidence="7">Cell wall biogenesis; peptidoglycan biosynthesis.</text>
</comment>
<dbReference type="GO" id="GO:0008360">
    <property type="term" value="P:regulation of cell shape"/>
    <property type="evidence" value="ECO:0007669"/>
    <property type="project" value="UniProtKB-KW"/>
</dbReference>
<comment type="function">
    <text evidence="7">Provides the (R)-glutamate required for cell wall biosynthesis.</text>
</comment>
<feature type="active site" description="Proton donor/acceptor" evidence="7">
    <location>
        <position position="182"/>
    </location>
</feature>
<evidence type="ECO:0000256" key="7">
    <source>
        <dbReference type="HAMAP-Rule" id="MF_00258"/>
    </source>
</evidence>